<feature type="region of interest" description="Disordered" evidence="5">
    <location>
        <begin position="65"/>
        <end position="85"/>
    </location>
</feature>
<evidence type="ECO:0000256" key="3">
    <source>
        <dbReference type="ARBA" id="ARBA00022801"/>
    </source>
</evidence>
<comment type="caution">
    <text evidence="7">The sequence shown here is derived from an EMBL/GenBank/DDBJ whole genome shotgun (WGS) entry which is preliminary data.</text>
</comment>
<feature type="compositionally biased region" description="Low complexity" evidence="5">
    <location>
        <begin position="65"/>
        <end position="74"/>
    </location>
</feature>
<keyword evidence="4" id="KW-0862">Zinc</keyword>
<dbReference type="PANTHER" id="PTHR46233">
    <property type="entry name" value="HYDROXYACYLGLUTATHIONE HYDROLASE GLOC"/>
    <property type="match status" value="1"/>
</dbReference>
<name>A0ABN1V415_9PSEU</name>
<dbReference type="CDD" id="cd16275">
    <property type="entry name" value="BaeB-like_MBL-fold"/>
    <property type="match status" value="1"/>
</dbReference>
<comment type="cofactor">
    <cofactor evidence="1">
        <name>Zn(2+)</name>
        <dbReference type="ChEBI" id="CHEBI:29105"/>
    </cofactor>
</comment>
<reference evidence="7 8" key="1">
    <citation type="journal article" date="2019" name="Int. J. Syst. Evol. Microbiol.">
        <title>The Global Catalogue of Microorganisms (GCM) 10K type strain sequencing project: providing services to taxonomists for standard genome sequencing and annotation.</title>
        <authorList>
            <consortium name="The Broad Institute Genomics Platform"/>
            <consortium name="The Broad Institute Genome Sequencing Center for Infectious Disease"/>
            <person name="Wu L."/>
            <person name="Ma J."/>
        </authorList>
    </citation>
    <scope>NUCLEOTIDE SEQUENCE [LARGE SCALE GENOMIC DNA]</scope>
    <source>
        <strain evidence="7 8">JCM 13022</strain>
    </source>
</reference>
<dbReference type="InterPro" id="IPR036866">
    <property type="entry name" value="RibonucZ/Hydroxyglut_hydro"/>
</dbReference>
<dbReference type="EMBL" id="BAAALM010000002">
    <property type="protein sequence ID" value="GAA1193868.1"/>
    <property type="molecule type" value="Genomic_DNA"/>
</dbReference>
<dbReference type="SUPFAM" id="SSF56281">
    <property type="entry name" value="Metallo-hydrolase/oxidoreductase"/>
    <property type="match status" value="1"/>
</dbReference>
<evidence type="ECO:0000313" key="7">
    <source>
        <dbReference type="EMBL" id="GAA1193868.1"/>
    </source>
</evidence>
<dbReference type="Proteomes" id="UP001500467">
    <property type="component" value="Unassembled WGS sequence"/>
</dbReference>
<sequence length="344" mass="36594">MRRTVGLVDGDRVERRARRAGEQDRDAQHHAGGGTPDMHERPSPPADSGPGIVASVTTRPRIAATDAARTAATAPAPPHSADVEAVRVRGRVPGTAAAYPPGETGSLRAMSDRLYFRQLLAGRDFAVGDPVATQMRNFAYLIGDAETREAVVVDPAYAAGDLLDTLAADDMRLTGVLVTHHHPDHVGGDFMGFSLPGLAELLERQQVPVHVSDAEAEWVRRTTGVSGDLVAHEHDDRLEVGAVGIRLLHTPGHTPGSQCFLVGDKLVAGDTLFLEGCGRTDFPGGDADAMYHSLQALARLSGDPVVHPGHLYSAEPSAPLSEVTENNFVYRASSLEQFRAMFGG</sequence>
<keyword evidence="3" id="KW-0378">Hydrolase</keyword>
<evidence type="ECO:0000256" key="5">
    <source>
        <dbReference type="SAM" id="MobiDB-lite"/>
    </source>
</evidence>
<evidence type="ECO:0000256" key="2">
    <source>
        <dbReference type="ARBA" id="ARBA00022723"/>
    </source>
</evidence>
<keyword evidence="2" id="KW-0479">Metal-binding</keyword>
<accession>A0ABN1V415</accession>
<dbReference type="Gene3D" id="3.60.15.10">
    <property type="entry name" value="Ribonuclease Z/Hydroxyacylglutathione hydrolase-like"/>
    <property type="match status" value="1"/>
</dbReference>
<keyword evidence="8" id="KW-1185">Reference proteome</keyword>
<feature type="compositionally biased region" description="Basic and acidic residues" evidence="5">
    <location>
        <begin position="9"/>
        <end position="29"/>
    </location>
</feature>
<feature type="domain" description="Metallo-beta-lactamase" evidence="6">
    <location>
        <begin position="136"/>
        <end position="310"/>
    </location>
</feature>
<evidence type="ECO:0000256" key="4">
    <source>
        <dbReference type="ARBA" id="ARBA00022833"/>
    </source>
</evidence>
<gene>
    <name evidence="7" type="ORF">GCM10009675_05750</name>
</gene>
<organism evidence="7 8">
    <name type="scientific">Prauserella alba</name>
    <dbReference type="NCBI Taxonomy" id="176898"/>
    <lineage>
        <taxon>Bacteria</taxon>
        <taxon>Bacillati</taxon>
        <taxon>Actinomycetota</taxon>
        <taxon>Actinomycetes</taxon>
        <taxon>Pseudonocardiales</taxon>
        <taxon>Pseudonocardiaceae</taxon>
        <taxon>Prauserella</taxon>
    </lineage>
</organism>
<feature type="region of interest" description="Disordered" evidence="5">
    <location>
        <begin position="1"/>
        <end position="53"/>
    </location>
</feature>
<dbReference type="Pfam" id="PF00753">
    <property type="entry name" value="Lactamase_B"/>
    <property type="match status" value="1"/>
</dbReference>
<evidence type="ECO:0000256" key="1">
    <source>
        <dbReference type="ARBA" id="ARBA00001947"/>
    </source>
</evidence>
<dbReference type="PANTHER" id="PTHR46233:SF3">
    <property type="entry name" value="HYDROXYACYLGLUTATHIONE HYDROLASE GLOC"/>
    <property type="match status" value="1"/>
</dbReference>
<proteinExistence type="predicted"/>
<dbReference type="SMART" id="SM00849">
    <property type="entry name" value="Lactamase_B"/>
    <property type="match status" value="1"/>
</dbReference>
<evidence type="ECO:0000259" key="6">
    <source>
        <dbReference type="SMART" id="SM00849"/>
    </source>
</evidence>
<dbReference type="InterPro" id="IPR051453">
    <property type="entry name" value="MBL_Glyoxalase_II"/>
</dbReference>
<evidence type="ECO:0000313" key="8">
    <source>
        <dbReference type="Proteomes" id="UP001500467"/>
    </source>
</evidence>
<protein>
    <recommendedName>
        <fullName evidence="6">Metallo-beta-lactamase domain-containing protein</fullName>
    </recommendedName>
</protein>
<dbReference type="InterPro" id="IPR001279">
    <property type="entry name" value="Metallo-B-lactamas"/>
</dbReference>